<protein>
    <recommendedName>
        <fullName evidence="1">Heterokaryon incompatibility domain-containing protein</fullName>
    </recommendedName>
</protein>
<dbReference type="Proteomes" id="UP000244855">
    <property type="component" value="Unassembled WGS sequence"/>
</dbReference>
<dbReference type="PANTHER" id="PTHR24148">
    <property type="entry name" value="ANKYRIN REPEAT DOMAIN-CONTAINING PROTEIN 39 HOMOLOG-RELATED"/>
    <property type="match status" value="1"/>
</dbReference>
<evidence type="ECO:0000313" key="2">
    <source>
        <dbReference type="EMBL" id="PVI01867.1"/>
    </source>
</evidence>
<keyword evidence="3" id="KW-1185">Reference proteome</keyword>
<dbReference type="Pfam" id="PF26639">
    <property type="entry name" value="Het-6_barrel"/>
    <property type="match status" value="1"/>
</dbReference>
<reference evidence="2 3" key="1">
    <citation type="journal article" date="2018" name="Sci. Rep.">
        <title>Comparative genomics provides insights into the lifestyle and reveals functional heterogeneity of dark septate endophytic fungi.</title>
        <authorList>
            <person name="Knapp D.G."/>
            <person name="Nemeth J.B."/>
            <person name="Barry K."/>
            <person name="Hainaut M."/>
            <person name="Henrissat B."/>
            <person name="Johnson J."/>
            <person name="Kuo A."/>
            <person name="Lim J.H.P."/>
            <person name="Lipzen A."/>
            <person name="Nolan M."/>
            <person name="Ohm R.A."/>
            <person name="Tamas L."/>
            <person name="Grigoriev I.V."/>
            <person name="Spatafora J.W."/>
            <person name="Nagy L.G."/>
            <person name="Kovacs G.M."/>
        </authorList>
    </citation>
    <scope>NUCLEOTIDE SEQUENCE [LARGE SCALE GENOMIC DNA]</scope>
    <source>
        <strain evidence="2 3">DSE2036</strain>
    </source>
</reference>
<dbReference type="EMBL" id="KZ805351">
    <property type="protein sequence ID" value="PVI01867.1"/>
    <property type="molecule type" value="Genomic_DNA"/>
</dbReference>
<dbReference type="Pfam" id="PF06985">
    <property type="entry name" value="HET"/>
    <property type="match status" value="1"/>
</dbReference>
<evidence type="ECO:0000313" key="3">
    <source>
        <dbReference type="Proteomes" id="UP000244855"/>
    </source>
</evidence>
<accession>A0A2V1DUG9</accession>
<dbReference type="AlphaFoldDB" id="A0A2V1DUG9"/>
<dbReference type="InterPro" id="IPR052895">
    <property type="entry name" value="HetReg/Transcr_Mod"/>
</dbReference>
<dbReference type="OrthoDB" id="4476201at2759"/>
<sequence length="749" mass="85166">MTSDGSFFKSQLSSISAKTVSLGAKQYFRSRNEQKIKFQEEYRYAPLSGPRSIRLVRIHHGADTDVVTCDVFEVSLDNQPVFEALSYTWDLDPEWSWTKLEIVEDKKKEERPILCNGKTMHISMNLYHALTEFRRRRWTLPIWADQICINQNDREEKISQIAIMVDIYRSAACVNVWLGKVTNVMSSAVDFMESLPEELAKPVQRSQTSESTGSMSAVTRAFGNISLVAGSLGDHYHWLQVIFVLGRQWFARAWTLQEFLVASKSRFIMGNKDISSNAFIKAALGAIQFYMMDPLATQVGLNTTFLAVRKRMEGRATLFKEREKYQNGKRYSAEEYMSVIRARRATELKDKVIAGSALLDDRVSFKVDYKATTLEIYISYAKESLWPEVGLFALSLVGGTARSVEGLPTWVPDLGMDLRPEPLRYCGAPTFSITPEGSRNSGYTIEGNSLHLSITIFDVVKDVGESIWSWTKFSEASYNNDSKLFKMRTSGTAQSERFGLMFEILNRLGIFYAPTGERTIDAFWQTLIAGINLRDKADISVWRDRFYQFFAFTLVIIRAWFNEEKKDISNKFIPKASKNKWMVPLIADWPNLEQRVSSFLDFHDQHLDEGDDSNITIRKEISRIAKRLLGTETIDDVGTWQSTMTDLLSAVRGQEFYGPITVFGQHFEVAYEGKRIFTTERGYMGTGAEDTRPGDCVVLVDGADVPFILRPITDRKGAYTLVSEAYIHGVMEKGGELLAEAKFEPIIIV</sequence>
<evidence type="ECO:0000259" key="1">
    <source>
        <dbReference type="Pfam" id="PF06985"/>
    </source>
</evidence>
<organism evidence="2 3">
    <name type="scientific">Periconia macrospinosa</name>
    <dbReference type="NCBI Taxonomy" id="97972"/>
    <lineage>
        <taxon>Eukaryota</taxon>
        <taxon>Fungi</taxon>
        <taxon>Dikarya</taxon>
        <taxon>Ascomycota</taxon>
        <taxon>Pezizomycotina</taxon>
        <taxon>Dothideomycetes</taxon>
        <taxon>Pleosporomycetidae</taxon>
        <taxon>Pleosporales</taxon>
        <taxon>Massarineae</taxon>
        <taxon>Periconiaceae</taxon>
        <taxon>Periconia</taxon>
    </lineage>
</organism>
<gene>
    <name evidence="2" type="ORF">DM02DRAFT_560828</name>
</gene>
<name>A0A2V1DUG9_9PLEO</name>
<dbReference type="STRING" id="97972.A0A2V1DUG9"/>
<feature type="domain" description="Heterokaryon incompatibility" evidence="1">
    <location>
        <begin position="82"/>
        <end position="258"/>
    </location>
</feature>
<dbReference type="PANTHER" id="PTHR24148:SF64">
    <property type="entry name" value="HETEROKARYON INCOMPATIBILITY DOMAIN-CONTAINING PROTEIN"/>
    <property type="match status" value="1"/>
</dbReference>
<dbReference type="InterPro" id="IPR010730">
    <property type="entry name" value="HET"/>
</dbReference>
<proteinExistence type="predicted"/>